<dbReference type="GO" id="GO:0016787">
    <property type="term" value="F:hydrolase activity"/>
    <property type="evidence" value="ECO:0007669"/>
    <property type="project" value="UniProtKB-KW"/>
</dbReference>
<organism evidence="3 4">
    <name type="scientific">Microbacterium horticulturae</name>
    <dbReference type="NCBI Taxonomy" id="3028316"/>
    <lineage>
        <taxon>Bacteria</taxon>
        <taxon>Bacillati</taxon>
        <taxon>Actinomycetota</taxon>
        <taxon>Actinomycetes</taxon>
        <taxon>Micrococcales</taxon>
        <taxon>Microbacteriaceae</taxon>
        <taxon>Microbacterium</taxon>
    </lineage>
</organism>
<dbReference type="PANTHER" id="PTHR46825">
    <property type="entry name" value="D-ALANYL-D-ALANINE-CARBOXYPEPTIDASE/ENDOPEPTIDASE AMPH"/>
    <property type="match status" value="1"/>
</dbReference>
<dbReference type="SUPFAM" id="SSF56601">
    <property type="entry name" value="beta-lactamase/transpeptidase-like"/>
    <property type="match status" value="1"/>
</dbReference>
<dbReference type="InterPro" id="IPR050491">
    <property type="entry name" value="AmpC-like"/>
</dbReference>
<gene>
    <name evidence="3" type="ORF">PU630_15945</name>
</gene>
<dbReference type="InterPro" id="IPR012338">
    <property type="entry name" value="Beta-lactam/transpept-like"/>
</dbReference>
<evidence type="ECO:0000259" key="2">
    <source>
        <dbReference type="Pfam" id="PF00144"/>
    </source>
</evidence>
<dbReference type="EMBL" id="CP119108">
    <property type="protein sequence ID" value="WEG08715.1"/>
    <property type="molecule type" value="Genomic_DNA"/>
</dbReference>
<feature type="signal peptide" evidence="1">
    <location>
        <begin position="1"/>
        <end position="31"/>
    </location>
</feature>
<dbReference type="InterPro" id="IPR001466">
    <property type="entry name" value="Beta-lactam-related"/>
</dbReference>
<dbReference type="Gene3D" id="3.40.710.10">
    <property type="entry name" value="DD-peptidase/beta-lactamase superfamily"/>
    <property type="match status" value="1"/>
</dbReference>
<keyword evidence="4" id="KW-1185">Reference proteome</keyword>
<feature type="domain" description="Beta-lactamase-related" evidence="2">
    <location>
        <begin position="55"/>
        <end position="385"/>
    </location>
</feature>
<proteinExistence type="predicted"/>
<name>A0ABY8C0F4_9MICO</name>
<accession>A0ABY8C0F4</accession>
<dbReference type="Proteomes" id="UP001214553">
    <property type="component" value="Chromosome"/>
</dbReference>
<sequence length="430" mass="44074">MQIRSGMKRATAIVAAAVALTLGLASCSGDAAAGGLATLAPDKTLPSDTQKALQGAVEDAMTATGSSGAIVGVWVPWSGSWQKGLGTVSPDSKTPVDVDMTFRAGPITRAMTCDVLYALDDKGTVKLDDPVTDYVGGMPRFTDVTLQQLCDGTSGLGSYDTMLGGQSVTNPTRVWDPRELVGYGVGEVSGEVRPGVSYRDSDAGYQLLGLALERASGKTMRELYEEEVFDPLDMTHTELPGSAAGLPVVDSSTALHGFYLASKDKSGAYECAKQTDVSEASASYGGSDSGVVSNITDLATYVHALAARTLVKSKTRFAEPLPVSSSAPTWFTTSGGAVQVGSFIGGYGSVRGYLTAAFSDPHSGLTVAVVLNNSSAGADVVAALARELAAIAVKAPAASGEKAVAVGLPWTAEQSHDVVAGEAICSAPKK</sequence>
<dbReference type="PANTHER" id="PTHR46825:SF7">
    <property type="entry name" value="D-ALANYL-D-ALANINE CARBOXYPEPTIDASE"/>
    <property type="match status" value="1"/>
</dbReference>
<dbReference type="Pfam" id="PF00144">
    <property type="entry name" value="Beta-lactamase"/>
    <property type="match status" value="1"/>
</dbReference>
<keyword evidence="1" id="KW-0732">Signal</keyword>
<evidence type="ECO:0000313" key="4">
    <source>
        <dbReference type="Proteomes" id="UP001214553"/>
    </source>
</evidence>
<feature type="chain" id="PRO_5047509771" evidence="1">
    <location>
        <begin position="32"/>
        <end position="430"/>
    </location>
</feature>
<protein>
    <submittedName>
        <fullName evidence="3">Serine hydrolase</fullName>
    </submittedName>
</protein>
<keyword evidence="3" id="KW-0378">Hydrolase</keyword>
<evidence type="ECO:0000313" key="3">
    <source>
        <dbReference type="EMBL" id="WEG08715.1"/>
    </source>
</evidence>
<reference evidence="3 4" key="1">
    <citation type="submission" date="2023-03" db="EMBL/GenBank/DDBJ databases">
        <title>Genome sequence of Microbacterium sp. KACC 23027.</title>
        <authorList>
            <person name="Kim S."/>
            <person name="Heo J."/>
            <person name="Kwon S.-W."/>
        </authorList>
    </citation>
    <scope>NUCLEOTIDE SEQUENCE [LARGE SCALE GENOMIC DNA]</scope>
    <source>
        <strain evidence="3 4">KACC 23027</strain>
    </source>
</reference>
<dbReference type="PROSITE" id="PS51257">
    <property type="entry name" value="PROKAR_LIPOPROTEIN"/>
    <property type="match status" value="1"/>
</dbReference>
<evidence type="ECO:0000256" key="1">
    <source>
        <dbReference type="SAM" id="SignalP"/>
    </source>
</evidence>
<dbReference type="RefSeq" id="WP_275278044.1">
    <property type="nucleotide sequence ID" value="NZ_CP119108.1"/>
</dbReference>